<dbReference type="GO" id="GO:0016747">
    <property type="term" value="F:acyltransferase activity, transferring groups other than amino-acyl groups"/>
    <property type="evidence" value="ECO:0007669"/>
    <property type="project" value="InterPro"/>
</dbReference>
<keyword evidence="2" id="KW-0808">Transferase</keyword>
<accession>A0A511V2B6</accession>
<protein>
    <submittedName>
        <fullName evidence="2">N-acetyltransferase</fullName>
    </submittedName>
</protein>
<gene>
    <name evidence="2" type="ORF">CQU01_21310</name>
</gene>
<evidence type="ECO:0000259" key="1">
    <source>
        <dbReference type="PROSITE" id="PS51186"/>
    </source>
</evidence>
<name>A0A511V2B6_9BACI</name>
<dbReference type="EMBL" id="BJXW01000025">
    <property type="protein sequence ID" value="GEN31893.1"/>
    <property type="molecule type" value="Genomic_DNA"/>
</dbReference>
<comment type="caution">
    <text evidence="2">The sequence shown here is derived from an EMBL/GenBank/DDBJ whole genome shotgun (WGS) entry which is preliminary data.</text>
</comment>
<dbReference type="InterPro" id="IPR016181">
    <property type="entry name" value="Acyl_CoA_acyltransferase"/>
</dbReference>
<sequence>MKYRLATNEDIPQLAKVHVDSWRTTYDGIVPQSFLYETLTYDSLEKRWEMILAHHQAIVVENTEKSVVGFASGGIERSGKYDYEGELYAIYLLKAYQGKGIGKKLVQMIAEQLFREQMHSMLVWVLKDNDSKYFYESLGGKYVDTEIINIGGKKLTEIAYGWDSIQPLLPVKE</sequence>
<dbReference type="SUPFAM" id="SSF55729">
    <property type="entry name" value="Acyl-CoA N-acyltransferases (Nat)"/>
    <property type="match status" value="1"/>
</dbReference>
<proteinExistence type="predicted"/>
<dbReference type="RefSeq" id="WP_146938273.1">
    <property type="nucleotide sequence ID" value="NZ_BJXW01000025.1"/>
</dbReference>
<dbReference type="Proteomes" id="UP000321491">
    <property type="component" value="Unassembled WGS sequence"/>
</dbReference>
<dbReference type="InterPro" id="IPR000182">
    <property type="entry name" value="GNAT_dom"/>
</dbReference>
<dbReference type="OrthoDB" id="5292888at2"/>
<dbReference type="AlphaFoldDB" id="A0A511V2B6"/>
<dbReference type="PROSITE" id="PS51186">
    <property type="entry name" value="GNAT"/>
    <property type="match status" value="1"/>
</dbReference>
<dbReference type="Gene3D" id="3.40.630.30">
    <property type="match status" value="1"/>
</dbReference>
<evidence type="ECO:0000313" key="3">
    <source>
        <dbReference type="Proteomes" id="UP000321491"/>
    </source>
</evidence>
<dbReference type="CDD" id="cd04301">
    <property type="entry name" value="NAT_SF"/>
    <property type="match status" value="1"/>
</dbReference>
<feature type="domain" description="N-acetyltransferase" evidence="1">
    <location>
        <begin position="1"/>
        <end position="173"/>
    </location>
</feature>
<organism evidence="2 3">
    <name type="scientific">Cerasibacillus quisquiliarum</name>
    <dbReference type="NCBI Taxonomy" id="227865"/>
    <lineage>
        <taxon>Bacteria</taxon>
        <taxon>Bacillati</taxon>
        <taxon>Bacillota</taxon>
        <taxon>Bacilli</taxon>
        <taxon>Bacillales</taxon>
        <taxon>Bacillaceae</taxon>
        <taxon>Cerasibacillus</taxon>
    </lineage>
</organism>
<evidence type="ECO:0000313" key="2">
    <source>
        <dbReference type="EMBL" id="GEN31893.1"/>
    </source>
</evidence>
<dbReference type="Pfam" id="PF00583">
    <property type="entry name" value="Acetyltransf_1"/>
    <property type="match status" value="1"/>
</dbReference>
<reference evidence="2 3" key="1">
    <citation type="submission" date="2019-07" db="EMBL/GenBank/DDBJ databases">
        <title>Whole genome shotgun sequence of Cerasibacillus quisquiliarum NBRC 102429.</title>
        <authorList>
            <person name="Hosoyama A."/>
            <person name="Uohara A."/>
            <person name="Ohji S."/>
            <person name="Ichikawa N."/>
        </authorList>
    </citation>
    <scope>NUCLEOTIDE SEQUENCE [LARGE SCALE GENOMIC DNA]</scope>
    <source>
        <strain evidence="2 3">NBRC 102429</strain>
    </source>
</reference>
<keyword evidence="3" id="KW-1185">Reference proteome</keyword>